<accession>A0A7S3LIC0</accession>
<keyword evidence="1" id="KW-0408">Iron</keyword>
<evidence type="ECO:0000256" key="3">
    <source>
        <dbReference type="SAM" id="MobiDB-lite"/>
    </source>
</evidence>
<dbReference type="EMBL" id="HBIM01025345">
    <property type="protein sequence ID" value="CAE0422266.1"/>
    <property type="molecule type" value="Transcribed_RNA"/>
</dbReference>
<dbReference type="Gene3D" id="3.10.20.30">
    <property type="match status" value="1"/>
</dbReference>
<dbReference type="InterPro" id="IPR036010">
    <property type="entry name" value="2Fe-2S_ferredoxin-like_sf"/>
</dbReference>
<evidence type="ECO:0000313" key="6">
    <source>
        <dbReference type="EMBL" id="CAE0422266.1"/>
    </source>
</evidence>
<feature type="domain" description="2Fe-2S ferredoxin-type" evidence="5">
    <location>
        <begin position="98"/>
        <end position="151"/>
    </location>
</feature>
<dbReference type="InterPro" id="IPR006058">
    <property type="entry name" value="2Fe2S_fd_BS"/>
</dbReference>
<protein>
    <recommendedName>
        <fullName evidence="5">2Fe-2S ferredoxin-type domain-containing protein</fullName>
    </recommendedName>
</protein>
<reference evidence="6" key="1">
    <citation type="submission" date="2021-01" db="EMBL/GenBank/DDBJ databases">
        <authorList>
            <person name="Corre E."/>
            <person name="Pelletier E."/>
            <person name="Niang G."/>
            <person name="Scheremetjew M."/>
            <person name="Finn R."/>
            <person name="Kale V."/>
            <person name="Holt S."/>
            <person name="Cochrane G."/>
            <person name="Meng A."/>
            <person name="Brown T."/>
            <person name="Cohen L."/>
        </authorList>
    </citation>
    <scope>NUCLEOTIDE SEQUENCE</scope>
    <source>
        <strain evidence="6">CCMP127</strain>
    </source>
</reference>
<dbReference type="AlphaFoldDB" id="A0A7S3LIC0"/>
<feature type="chain" id="PRO_5031554362" description="2Fe-2S ferredoxin-type domain-containing protein" evidence="4">
    <location>
        <begin position="23"/>
        <end position="243"/>
    </location>
</feature>
<dbReference type="Pfam" id="PF00111">
    <property type="entry name" value="Fer2"/>
    <property type="match status" value="1"/>
</dbReference>
<dbReference type="InterPro" id="IPR012675">
    <property type="entry name" value="Beta-grasp_dom_sf"/>
</dbReference>
<sequence length="243" mass="26606">MAVSTFSVVMLYTALLVAVTSAFSPSSNFLTTMASTTTTSSRGSALYAQSSIPPPRKKGYVPKWKKKQTLSEVEGPPQDLAQVGLKGNIKVVFKQGNETRTTMALAGQPLRTVATQAGQFIKYGCGKGECGTCESLVNGQWIRPCSTNLPAVAEGEEYVIQVKETKAKTVSSGRFYSARSIVLGFWNNVLGMIGFVRDRRLAKKNWDERKEYEDLVLQKTLEKKRARMAAEGKTPPSNPNLKP</sequence>
<dbReference type="PROSITE" id="PS00197">
    <property type="entry name" value="2FE2S_FER_1"/>
    <property type="match status" value="1"/>
</dbReference>
<feature type="region of interest" description="Disordered" evidence="3">
    <location>
        <begin position="224"/>
        <end position="243"/>
    </location>
</feature>
<keyword evidence="4" id="KW-0732">Signal</keyword>
<dbReference type="InterPro" id="IPR001041">
    <property type="entry name" value="2Fe-2S_ferredoxin-type"/>
</dbReference>
<dbReference type="SUPFAM" id="SSF54292">
    <property type="entry name" value="2Fe-2S ferredoxin-like"/>
    <property type="match status" value="1"/>
</dbReference>
<evidence type="ECO:0000259" key="5">
    <source>
        <dbReference type="Pfam" id="PF00111"/>
    </source>
</evidence>
<keyword evidence="1" id="KW-0001">2Fe-2S</keyword>
<dbReference type="GO" id="GO:0051537">
    <property type="term" value="F:2 iron, 2 sulfur cluster binding"/>
    <property type="evidence" value="ECO:0007669"/>
    <property type="project" value="UniProtKB-KW"/>
</dbReference>
<evidence type="ECO:0000256" key="4">
    <source>
        <dbReference type="SAM" id="SignalP"/>
    </source>
</evidence>
<proteinExistence type="predicted"/>
<name>A0A7S3LIC0_9STRA</name>
<dbReference type="CDD" id="cd00207">
    <property type="entry name" value="fer2"/>
    <property type="match status" value="1"/>
</dbReference>
<evidence type="ECO:0000256" key="1">
    <source>
        <dbReference type="ARBA" id="ARBA00022714"/>
    </source>
</evidence>
<keyword evidence="2" id="KW-0411">Iron-sulfur</keyword>
<keyword evidence="1" id="KW-0479">Metal-binding</keyword>
<feature type="signal peptide" evidence="4">
    <location>
        <begin position="1"/>
        <end position="22"/>
    </location>
</feature>
<organism evidence="6">
    <name type="scientific">Amphora coffeiformis</name>
    <dbReference type="NCBI Taxonomy" id="265554"/>
    <lineage>
        <taxon>Eukaryota</taxon>
        <taxon>Sar</taxon>
        <taxon>Stramenopiles</taxon>
        <taxon>Ochrophyta</taxon>
        <taxon>Bacillariophyta</taxon>
        <taxon>Bacillariophyceae</taxon>
        <taxon>Bacillariophycidae</taxon>
        <taxon>Thalassiophysales</taxon>
        <taxon>Catenulaceae</taxon>
        <taxon>Amphora</taxon>
    </lineage>
</organism>
<gene>
    <name evidence="6" type="ORF">ACOF00016_LOCUS18844</name>
</gene>
<evidence type="ECO:0000256" key="2">
    <source>
        <dbReference type="ARBA" id="ARBA00023014"/>
    </source>
</evidence>